<reference evidence="3" key="1">
    <citation type="journal article" date="2014" name="Int. J. Syst. Evol. Microbiol.">
        <title>Complete genome sequence of Corynebacterium casei LMG S-19264T (=DSM 44701T), isolated from a smear-ripened cheese.</title>
        <authorList>
            <consortium name="US DOE Joint Genome Institute (JGI-PGF)"/>
            <person name="Walter F."/>
            <person name="Albersmeier A."/>
            <person name="Kalinowski J."/>
            <person name="Ruckert C."/>
        </authorList>
    </citation>
    <scope>NUCLEOTIDE SEQUENCE</scope>
    <source>
        <strain evidence="3">CGMCC 1.10749</strain>
    </source>
</reference>
<feature type="transmembrane region" description="Helical" evidence="1">
    <location>
        <begin position="291"/>
        <end position="312"/>
    </location>
</feature>
<evidence type="ECO:0000313" key="4">
    <source>
        <dbReference type="Proteomes" id="UP000628079"/>
    </source>
</evidence>
<evidence type="ECO:0000313" key="3">
    <source>
        <dbReference type="EMBL" id="GGB90944.1"/>
    </source>
</evidence>
<reference evidence="3" key="2">
    <citation type="submission" date="2020-09" db="EMBL/GenBank/DDBJ databases">
        <authorList>
            <person name="Sun Q."/>
            <person name="Zhou Y."/>
        </authorList>
    </citation>
    <scope>NUCLEOTIDE SEQUENCE</scope>
    <source>
        <strain evidence="3">CGMCC 1.10749</strain>
    </source>
</reference>
<evidence type="ECO:0000256" key="1">
    <source>
        <dbReference type="SAM" id="Phobius"/>
    </source>
</evidence>
<keyword evidence="1" id="KW-1133">Transmembrane helix</keyword>
<dbReference type="Gene3D" id="3.40.50.410">
    <property type="entry name" value="von Willebrand factor, type A domain"/>
    <property type="match status" value="1"/>
</dbReference>
<accession>A0A8H9KRZ8</accession>
<dbReference type="InterPro" id="IPR024163">
    <property type="entry name" value="Aerotolerance_reg_N"/>
</dbReference>
<feature type="domain" description="VWFA" evidence="2">
    <location>
        <begin position="87"/>
        <end position="275"/>
    </location>
</feature>
<feature type="transmembrane region" description="Helical" evidence="1">
    <location>
        <begin position="6"/>
        <end position="25"/>
    </location>
</feature>
<evidence type="ECO:0000259" key="2">
    <source>
        <dbReference type="PROSITE" id="PS50234"/>
    </source>
</evidence>
<dbReference type="EMBL" id="BMEA01000006">
    <property type="protein sequence ID" value="GGB90944.1"/>
    <property type="molecule type" value="Genomic_DNA"/>
</dbReference>
<gene>
    <name evidence="3" type="ORF">GCM10011314_33490</name>
</gene>
<dbReference type="Pfam" id="PF13519">
    <property type="entry name" value="VWA_2"/>
    <property type="match status" value="1"/>
</dbReference>
<dbReference type="PANTHER" id="PTHR37464">
    <property type="entry name" value="BLL2463 PROTEIN"/>
    <property type="match status" value="1"/>
</dbReference>
<dbReference type="Pfam" id="PF07584">
    <property type="entry name" value="BatA"/>
    <property type="match status" value="1"/>
</dbReference>
<name>A0A8H9KRZ8_9MICO</name>
<dbReference type="AlphaFoldDB" id="A0A8H9KRZ8"/>
<dbReference type="SUPFAM" id="SSF53300">
    <property type="entry name" value="vWA-like"/>
    <property type="match status" value="1"/>
</dbReference>
<dbReference type="InterPro" id="IPR036465">
    <property type="entry name" value="vWFA_dom_sf"/>
</dbReference>
<dbReference type="PANTHER" id="PTHR37464:SF1">
    <property type="entry name" value="BLL2463 PROTEIN"/>
    <property type="match status" value="1"/>
</dbReference>
<protein>
    <submittedName>
        <fullName evidence="3">Membrane protein</fullName>
    </submittedName>
</protein>
<dbReference type="InterPro" id="IPR002035">
    <property type="entry name" value="VWF_A"/>
</dbReference>
<keyword evidence="1" id="KW-0472">Membrane</keyword>
<proteinExistence type="predicted"/>
<dbReference type="SMART" id="SM00327">
    <property type="entry name" value="VWA"/>
    <property type="match status" value="1"/>
</dbReference>
<keyword evidence="1" id="KW-0812">Transmembrane</keyword>
<dbReference type="RefSeq" id="WP_188450493.1">
    <property type="nucleotide sequence ID" value="NZ_BMEA01000006.1"/>
</dbReference>
<dbReference type="PROSITE" id="PS50234">
    <property type="entry name" value="VWFA"/>
    <property type="match status" value="1"/>
</dbReference>
<organism evidence="3 4">
    <name type="scientific">Knoellia flava</name>
    <dbReference type="NCBI Taxonomy" id="913969"/>
    <lineage>
        <taxon>Bacteria</taxon>
        <taxon>Bacillati</taxon>
        <taxon>Actinomycetota</taxon>
        <taxon>Actinomycetes</taxon>
        <taxon>Micrococcales</taxon>
        <taxon>Intrasporangiaceae</taxon>
        <taxon>Knoellia</taxon>
    </lineage>
</organism>
<dbReference type="Proteomes" id="UP000628079">
    <property type="component" value="Unassembled WGS sequence"/>
</dbReference>
<sequence length="315" mass="33062">MDLLAPLWLLLLLPLLALAVTYVVLQRRRRRYAVRFASLPLLEKVAPEQPGWRRHAPAAAFVLALAALALAAARPVIDVRVPHERATLIVAIDVSRSMEATDVEPSRMEAARQAAAAFIESLPETFNVGLVTFSGATSVVATPTTDHEAVAAALEGLPMANSTAIGEAVFTSLDQVAAMARGEEDVDVPARIVLLSDGTNTTGRSPDEAAVAATEAAVPVSTIAYGTQDGTVEIQGNIVPVPVDVAALAALAEDTGGQAYTAESGDELAEVYDDIGSSIGWRTEPREITPYLSAAGFLLGLAAGAMSLRWFARLP</sequence>
<comment type="caution">
    <text evidence="3">The sequence shown here is derived from an EMBL/GenBank/DDBJ whole genome shotgun (WGS) entry which is preliminary data.</text>
</comment>